<dbReference type="AlphaFoldDB" id="A0A7R9PIE9"/>
<organism evidence="1">
    <name type="scientific">Timema genevievae</name>
    <name type="common">Walking stick</name>
    <dbReference type="NCBI Taxonomy" id="629358"/>
    <lineage>
        <taxon>Eukaryota</taxon>
        <taxon>Metazoa</taxon>
        <taxon>Ecdysozoa</taxon>
        <taxon>Arthropoda</taxon>
        <taxon>Hexapoda</taxon>
        <taxon>Insecta</taxon>
        <taxon>Pterygota</taxon>
        <taxon>Neoptera</taxon>
        <taxon>Polyneoptera</taxon>
        <taxon>Phasmatodea</taxon>
        <taxon>Timematodea</taxon>
        <taxon>Timematoidea</taxon>
        <taxon>Timematidae</taxon>
        <taxon>Timema</taxon>
    </lineage>
</organism>
<reference evidence="1" key="1">
    <citation type="submission" date="2020-11" db="EMBL/GenBank/DDBJ databases">
        <authorList>
            <person name="Tran Van P."/>
        </authorList>
    </citation>
    <scope>NUCLEOTIDE SEQUENCE</scope>
</reference>
<dbReference type="Gene3D" id="1.10.287.1130">
    <property type="entry name" value="CytochromE C oxidase copper chaperone"/>
    <property type="match status" value="1"/>
</dbReference>
<evidence type="ECO:0000313" key="1">
    <source>
        <dbReference type="EMBL" id="CAD7588337.1"/>
    </source>
</evidence>
<gene>
    <name evidence="1" type="ORF">TGEB3V08_LOCUS2410</name>
</gene>
<protein>
    <submittedName>
        <fullName evidence="1">Uncharacterized protein</fullName>
    </submittedName>
</protein>
<proteinExistence type="predicted"/>
<dbReference type="EMBL" id="OE839714">
    <property type="protein sequence ID" value="CAD7588337.1"/>
    <property type="molecule type" value="Genomic_DNA"/>
</dbReference>
<accession>A0A7R9PIE9</accession>
<name>A0A7R9PIE9_TIMGE</name>
<sequence length="81" mass="9594">MKPDPCKPQACRIQKCLKVDLFMTYSSDQILHLHQSIKLEAFTKKFLTKQWTLYERLTVECDSTLNCLGRVRNLQLLMQYV</sequence>